<evidence type="ECO:0000259" key="7">
    <source>
        <dbReference type="PROSITE" id="PS50887"/>
    </source>
</evidence>
<dbReference type="Gene3D" id="3.30.70.270">
    <property type="match status" value="1"/>
</dbReference>
<keyword evidence="10" id="KW-1185">Reference proteome</keyword>
<evidence type="ECO:0000313" key="8">
    <source>
        <dbReference type="EMBL" id="CEK26837.1"/>
    </source>
</evidence>
<dbReference type="InterPro" id="IPR050469">
    <property type="entry name" value="Diguanylate_Cyclase"/>
</dbReference>
<feature type="modified residue" description="4-aspartylphosphate" evidence="5">
    <location>
        <position position="70"/>
    </location>
</feature>
<dbReference type="OrthoDB" id="9812260at2"/>
<evidence type="ECO:0000256" key="2">
    <source>
        <dbReference type="ARBA" id="ARBA00004665"/>
    </source>
</evidence>
<dbReference type="Pfam" id="PF00072">
    <property type="entry name" value="Response_reg"/>
    <property type="match status" value="1"/>
</dbReference>
<evidence type="ECO:0000256" key="3">
    <source>
        <dbReference type="ARBA" id="ARBA00012528"/>
    </source>
</evidence>
<dbReference type="InterPro" id="IPR011006">
    <property type="entry name" value="CheY-like_superfamily"/>
</dbReference>
<dbReference type="Proteomes" id="UP000255169">
    <property type="component" value="Unassembled WGS sequence"/>
</dbReference>
<dbReference type="PATRIC" id="fig|29486.44.peg.2445"/>
<dbReference type="InterPro" id="IPR043128">
    <property type="entry name" value="Rev_trsase/Diguanyl_cyclase"/>
</dbReference>
<dbReference type="InterPro" id="IPR000160">
    <property type="entry name" value="GGDEF_dom"/>
</dbReference>
<dbReference type="GO" id="GO:0000160">
    <property type="term" value="P:phosphorelay signal transduction system"/>
    <property type="evidence" value="ECO:0007669"/>
    <property type="project" value="InterPro"/>
</dbReference>
<sequence>MTIPHSFSQDLTLNLPGVGKPKILIVDDHPINIQILYQAFSADYHVCMATSGKQAIDVCINQHPDLILLDIEMPGMNGFDVCARLKSSPDTQDIPIIFITAHIDEETETRCFNEGAVDFISKPINRNTVRARVKTHLLLKAQSDLLRELVYLDGLTEVHNRRYFDKQLDLEWKLSNRNHTSLSMIMIDVDFFKKYNDLYGHQGGDDCLRRVAKVIRDALRRPADLVARYGGEEFVCLLPDTELAGAMDIAEMIRLRILEQKIPHTGSTVYPFVSISLGVCCKETHNTSAPADLLLQADSQLYQAKENGRNQTCGEFLVSSKGNFPVFNGNVK</sequence>
<dbReference type="PANTHER" id="PTHR45138:SF9">
    <property type="entry name" value="DIGUANYLATE CYCLASE DGCM-RELATED"/>
    <property type="match status" value="1"/>
</dbReference>
<evidence type="ECO:0000256" key="1">
    <source>
        <dbReference type="ARBA" id="ARBA00001946"/>
    </source>
</evidence>
<dbReference type="GO" id="GO:0005886">
    <property type="term" value="C:plasma membrane"/>
    <property type="evidence" value="ECO:0007669"/>
    <property type="project" value="TreeGrafter"/>
</dbReference>
<dbReference type="SMART" id="SM00267">
    <property type="entry name" value="GGDEF"/>
    <property type="match status" value="1"/>
</dbReference>
<dbReference type="InterPro" id="IPR001789">
    <property type="entry name" value="Sig_transdc_resp-reg_receiver"/>
</dbReference>
<comment type="pathway">
    <text evidence="2">Purine metabolism; 3',5'-cyclic di-GMP biosynthesis.</text>
</comment>
<dbReference type="GO" id="GO:1902201">
    <property type="term" value="P:negative regulation of bacterial-type flagellum-dependent cell motility"/>
    <property type="evidence" value="ECO:0007669"/>
    <property type="project" value="TreeGrafter"/>
</dbReference>
<feature type="domain" description="GGDEF" evidence="7">
    <location>
        <begin position="180"/>
        <end position="317"/>
    </location>
</feature>
<dbReference type="SMART" id="SM00448">
    <property type="entry name" value="REC"/>
    <property type="match status" value="1"/>
</dbReference>
<evidence type="ECO:0000256" key="5">
    <source>
        <dbReference type="PROSITE-ProRule" id="PRU00169"/>
    </source>
</evidence>
<evidence type="ECO:0000256" key="4">
    <source>
        <dbReference type="ARBA" id="ARBA00034247"/>
    </source>
</evidence>
<dbReference type="Pfam" id="PF00990">
    <property type="entry name" value="GGDEF"/>
    <property type="match status" value="1"/>
</dbReference>
<dbReference type="SUPFAM" id="SSF55073">
    <property type="entry name" value="Nucleotide cyclase"/>
    <property type="match status" value="1"/>
</dbReference>
<name>A0A085U5M4_YERRU</name>
<dbReference type="GeneID" id="66878807"/>
<evidence type="ECO:0000313" key="9">
    <source>
        <dbReference type="EMBL" id="SUP99790.1"/>
    </source>
</evidence>
<reference evidence="8" key="1">
    <citation type="journal article" date="2015" name="Genome Announc.">
        <title>Complete Genome Sequence of Yersinia ruckeri Strain CSF007-82, Etiologic Agent of Red Mouth Disease in Salmonid Fish.</title>
        <authorList>
            <person name="Nelson M.C."/>
            <person name="LaPatra S.E."/>
            <person name="Welch T.J."/>
            <person name="Graf J."/>
        </authorList>
    </citation>
    <scope>NUCLEOTIDE SEQUENCE</scope>
    <source>
        <strain evidence="8">CSF007-82</strain>
    </source>
</reference>
<feature type="domain" description="Response regulatory" evidence="6">
    <location>
        <begin position="22"/>
        <end position="137"/>
    </location>
</feature>
<reference evidence="9 10" key="2">
    <citation type="submission" date="2018-06" db="EMBL/GenBank/DDBJ databases">
        <authorList>
            <consortium name="Pathogen Informatics"/>
            <person name="Doyle S."/>
        </authorList>
    </citation>
    <scope>NUCLEOTIDE SEQUENCE [LARGE SCALE GENOMIC DNA]</scope>
    <source>
        <strain evidence="9 10">NCTC10476</strain>
    </source>
</reference>
<accession>A0A085U5M4</accession>
<dbReference type="InterPro" id="IPR029787">
    <property type="entry name" value="Nucleotide_cyclase"/>
</dbReference>
<keyword evidence="5" id="KW-0597">Phosphoprotein</keyword>
<dbReference type="GO" id="GO:0043709">
    <property type="term" value="P:cell adhesion involved in single-species biofilm formation"/>
    <property type="evidence" value="ECO:0007669"/>
    <property type="project" value="TreeGrafter"/>
</dbReference>
<dbReference type="PANTHER" id="PTHR45138">
    <property type="entry name" value="REGULATORY COMPONENTS OF SENSORY TRANSDUCTION SYSTEM"/>
    <property type="match status" value="1"/>
</dbReference>
<dbReference type="FunFam" id="3.30.70.270:FF:000001">
    <property type="entry name" value="Diguanylate cyclase domain protein"/>
    <property type="match status" value="1"/>
</dbReference>
<proteinExistence type="predicted"/>
<dbReference type="EMBL" id="LN681231">
    <property type="protein sequence ID" value="CEK26837.1"/>
    <property type="molecule type" value="Genomic_DNA"/>
</dbReference>
<dbReference type="KEGG" id="yrb:UGYR_15065"/>
<dbReference type="NCBIfam" id="TIGR00254">
    <property type="entry name" value="GGDEF"/>
    <property type="match status" value="1"/>
</dbReference>
<evidence type="ECO:0000259" key="6">
    <source>
        <dbReference type="PROSITE" id="PS50110"/>
    </source>
</evidence>
<organism evidence="9 10">
    <name type="scientific">Yersinia ruckeri</name>
    <dbReference type="NCBI Taxonomy" id="29486"/>
    <lineage>
        <taxon>Bacteria</taxon>
        <taxon>Pseudomonadati</taxon>
        <taxon>Pseudomonadota</taxon>
        <taxon>Gammaproteobacteria</taxon>
        <taxon>Enterobacterales</taxon>
        <taxon>Yersiniaceae</taxon>
        <taxon>Yersinia</taxon>
    </lineage>
</organism>
<comment type="catalytic activity">
    <reaction evidence="4">
        <text>2 GTP = 3',3'-c-di-GMP + 2 diphosphate</text>
        <dbReference type="Rhea" id="RHEA:24898"/>
        <dbReference type="ChEBI" id="CHEBI:33019"/>
        <dbReference type="ChEBI" id="CHEBI:37565"/>
        <dbReference type="ChEBI" id="CHEBI:58805"/>
        <dbReference type="EC" id="2.7.7.65"/>
    </reaction>
</comment>
<comment type="cofactor">
    <cofactor evidence="1">
        <name>Mg(2+)</name>
        <dbReference type="ChEBI" id="CHEBI:18420"/>
    </cofactor>
</comment>
<dbReference type="GO" id="GO:0052621">
    <property type="term" value="F:diguanylate cyclase activity"/>
    <property type="evidence" value="ECO:0007669"/>
    <property type="project" value="UniProtKB-EC"/>
</dbReference>
<dbReference type="CDD" id="cd01949">
    <property type="entry name" value="GGDEF"/>
    <property type="match status" value="1"/>
</dbReference>
<evidence type="ECO:0000313" key="10">
    <source>
        <dbReference type="Proteomes" id="UP000255169"/>
    </source>
</evidence>
<protein>
    <recommendedName>
        <fullName evidence="3">diguanylate cyclase</fullName>
        <ecNumber evidence="3">2.7.7.65</ecNumber>
    </recommendedName>
</protein>
<gene>
    <name evidence="9" type="primary">hmsT_1</name>
    <name evidence="8" type="ORF">CSF007_5350</name>
    <name evidence="9" type="ORF">NCTC10476_01042</name>
</gene>
<dbReference type="PROSITE" id="PS50887">
    <property type="entry name" value="GGDEF"/>
    <property type="match status" value="1"/>
</dbReference>
<dbReference type="Gene3D" id="3.40.50.2300">
    <property type="match status" value="1"/>
</dbReference>
<dbReference type="RefSeq" id="WP_045844509.1">
    <property type="nucleotide sequence ID" value="NZ_CCYO01000036.1"/>
</dbReference>
<dbReference type="STRING" id="29486.UGYR_15065"/>
<dbReference type="PROSITE" id="PS50110">
    <property type="entry name" value="RESPONSE_REGULATORY"/>
    <property type="match status" value="1"/>
</dbReference>
<dbReference type="AlphaFoldDB" id="A0A085U5M4"/>
<dbReference type="SUPFAM" id="SSF52172">
    <property type="entry name" value="CheY-like"/>
    <property type="match status" value="1"/>
</dbReference>
<dbReference type="EC" id="2.7.7.65" evidence="3"/>
<dbReference type="EMBL" id="UHJG01000001">
    <property type="protein sequence ID" value="SUP99790.1"/>
    <property type="molecule type" value="Genomic_DNA"/>
</dbReference>